<feature type="region of interest" description="Disordered" evidence="1">
    <location>
        <begin position="315"/>
        <end position="337"/>
    </location>
</feature>
<gene>
    <name evidence="3" type="ORF">M422DRAFT_61048</name>
</gene>
<feature type="compositionally biased region" description="Acidic residues" evidence="1">
    <location>
        <begin position="1390"/>
        <end position="1402"/>
    </location>
</feature>
<feature type="compositionally biased region" description="Basic residues" evidence="1">
    <location>
        <begin position="80"/>
        <end position="90"/>
    </location>
</feature>
<feature type="compositionally biased region" description="Basic residues" evidence="1">
    <location>
        <begin position="1010"/>
        <end position="1019"/>
    </location>
</feature>
<feature type="region of interest" description="Disordered" evidence="1">
    <location>
        <begin position="1240"/>
        <end position="1431"/>
    </location>
</feature>
<feature type="compositionally biased region" description="Basic residues" evidence="1">
    <location>
        <begin position="102"/>
        <end position="114"/>
    </location>
</feature>
<dbReference type="Pfam" id="PF21581">
    <property type="entry name" value="SCD"/>
    <property type="match status" value="1"/>
</dbReference>
<dbReference type="GO" id="GO:0005634">
    <property type="term" value="C:nucleus"/>
    <property type="evidence" value="ECO:0007669"/>
    <property type="project" value="TreeGrafter"/>
</dbReference>
<dbReference type="PANTHER" id="PTHR11199:SF0">
    <property type="entry name" value="LD34181P-RELATED"/>
    <property type="match status" value="1"/>
</dbReference>
<accession>A0A0C9VIE1</accession>
<feature type="compositionally biased region" description="Acidic residues" evidence="1">
    <location>
        <begin position="52"/>
        <end position="75"/>
    </location>
</feature>
<dbReference type="Pfam" id="PF24571">
    <property type="entry name" value="HEAT_SCC3-SA"/>
    <property type="match status" value="1"/>
</dbReference>
<dbReference type="GO" id="GO:0008278">
    <property type="term" value="C:cohesin complex"/>
    <property type="evidence" value="ECO:0007669"/>
    <property type="project" value="TreeGrafter"/>
</dbReference>
<sequence>MSDSEATPTVRRSQRERKPAKPFTQESTISSRKRKRDVEEEEANITDHASNDGEEKEDEPEENEDEDGDDEDEEMDAYRAPKRKVGRPKKQKEAGEKEKPKPKTPTAKKPRAPRAKAMGVTRKTKGDASTDITKLIKDNHISDDNALFNSVLNPSAALQSTVEEFLDSLSTTPELALADLINCILRACGCNESVDSDQAADLDGIVDALDTLTENLKQENAPLYPLASRLPVFKKFHKHLSEFFTRLVASSAELGTLYSSDLLPLTLSWVVAMSSSQLRSLRHTATVIAMDLESALCDVAASVEQEVITIARQREGEKKRAGKTKGKTRDKDFENKAEEVREREKKLAEYLDDFFNGVFIHRYRDHDPGIRAECVQAMGSWLKSHPSKFLDTGYLRYIGWILSDADAHVRLAAVKSLQALYASGDHIGALQSFTDRFKTRLVQMATSDLELSVRVATLQVLRDIDGHALLEEEQRDQLCLLVYDEEARVRRAVSGFVKGIWEEAVEERMLGRVPEDKEKDTERVGIKCLAELLVKWGKRTRQGPRLSTGQTQDDEGEEEEGVAEDSKNRDIARLVSAQQKGRIALVVEALWEEVPIVNDWEALLEHLLLDHSASDVNGVHHPSPRRAGKKPVDEELVDEAYRLSESEEAALLELFVAALRRIREEATSPAVKKGEGENIISDMTRALIKGVPRLFAKHQTDSNRVADVLTIPQLMNLELYLDMRMIPAYEGLWDDVIKQFTSHSSPITLSHATATIQHLASVTILANANTTKMLELEEELSTSLRDVVAGREELEIAGFSEDEVHKLGAIAARLVMLSSMRDISSWMEEDEGGKQSSAWDIMNALADRGRLGYKEEEIMIEEILRLLTLHLAWKARRLSTDPSPSEEAIKYSETLEEQRNTVLEKITEFAVGSDSKPAECVRRAAFHNLLDIHILFYGTHETLASALPLSMDDETQYRCAGYIQAEIEQFVDDIGTEKGETTDEESSQAGTETEKDDDDKDVDDDAGKTTKGKRGRRKARREDTPDPHTLPRSRLEREYILNALLAAFIRAIRVGVLNPSHSAVVLAHYGHLGSGFDATIKVVIDFLRDIGMFQGEGKTVSEILVRTLQESFEMSLDGSRDSNEHTVALARALTSCFVIRGAQLSVIKRLDGEHVVVVHLNSISWIVKKLAAYEATQNKKMIRRALHFFRALQQMLSTVESRDALKIKAHLDQAMAQAKLQPEAVKIWDPYRSYEKRLFTSMSRDKNIPNPKTKSKRGRKPGKSADMVSSDDDEAEVENIVEAPSGTEGEGEEQPAPAPKPKAKPRPKPRAKARKPQENADDENNGDVFGPVSVPKPTRSPSKRQAAQKPPIREVGSQPPEEEEIPAVPAVNGHKSPENPSQRKRPREEVDSELSEPEEPEDPTSPAREPSPARSHVSVADVKNRRKRIRR</sequence>
<reference evidence="3 4" key="1">
    <citation type="submission" date="2014-06" db="EMBL/GenBank/DDBJ databases">
        <title>Evolutionary Origins and Diversification of the Mycorrhizal Mutualists.</title>
        <authorList>
            <consortium name="DOE Joint Genome Institute"/>
            <consortium name="Mycorrhizal Genomics Consortium"/>
            <person name="Kohler A."/>
            <person name="Kuo A."/>
            <person name="Nagy L.G."/>
            <person name="Floudas D."/>
            <person name="Copeland A."/>
            <person name="Barry K.W."/>
            <person name="Cichocki N."/>
            <person name="Veneault-Fourrey C."/>
            <person name="LaButti K."/>
            <person name="Lindquist E.A."/>
            <person name="Lipzen A."/>
            <person name="Lundell T."/>
            <person name="Morin E."/>
            <person name="Murat C."/>
            <person name="Riley R."/>
            <person name="Ohm R."/>
            <person name="Sun H."/>
            <person name="Tunlid A."/>
            <person name="Henrissat B."/>
            <person name="Grigoriev I.V."/>
            <person name="Hibbett D.S."/>
            <person name="Martin F."/>
        </authorList>
    </citation>
    <scope>NUCLEOTIDE SEQUENCE [LARGE SCALE GENOMIC DNA]</scope>
    <source>
        <strain evidence="3 4">SS14</strain>
    </source>
</reference>
<evidence type="ECO:0000313" key="4">
    <source>
        <dbReference type="Proteomes" id="UP000054279"/>
    </source>
</evidence>
<feature type="region of interest" description="Disordered" evidence="1">
    <location>
        <begin position="542"/>
        <end position="567"/>
    </location>
</feature>
<dbReference type="OrthoDB" id="498590at2759"/>
<dbReference type="InterPro" id="IPR056396">
    <property type="entry name" value="HEAT_SCC3-SA"/>
</dbReference>
<feature type="domain" description="SCD" evidence="2">
    <location>
        <begin position="359"/>
        <end position="444"/>
    </location>
</feature>
<feature type="compositionally biased region" description="Basic residues" evidence="1">
    <location>
        <begin position="1301"/>
        <end position="1314"/>
    </location>
</feature>
<dbReference type="GO" id="GO:0000785">
    <property type="term" value="C:chromatin"/>
    <property type="evidence" value="ECO:0007669"/>
    <property type="project" value="TreeGrafter"/>
</dbReference>
<feature type="compositionally biased region" description="Acidic residues" evidence="1">
    <location>
        <begin position="1269"/>
        <end position="1279"/>
    </location>
</feature>
<dbReference type="SUPFAM" id="SSF48371">
    <property type="entry name" value="ARM repeat"/>
    <property type="match status" value="1"/>
</dbReference>
<dbReference type="InterPro" id="IPR039662">
    <property type="entry name" value="Cohesin_Scc3/SA"/>
</dbReference>
<dbReference type="InterPro" id="IPR016024">
    <property type="entry name" value="ARM-type_fold"/>
</dbReference>
<dbReference type="EMBL" id="KN837172">
    <property type="protein sequence ID" value="KIJ37056.1"/>
    <property type="molecule type" value="Genomic_DNA"/>
</dbReference>
<feature type="compositionally biased region" description="Polar residues" evidence="1">
    <location>
        <begin position="1"/>
        <end position="11"/>
    </location>
</feature>
<keyword evidence="4" id="KW-1185">Reference proteome</keyword>
<feature type="compositionally biased region" description="Basic and acidic residues" evidence="1">
    <location>
        <begin position="91"/>
        <end position="101"/>
    </location>
</feature>
<feature type="region of interest" description="Disordered" evidence="1">
    <location>
        <begin position="1"/>
        <end position="126"/>
    </location>
</feature>
<proteinExistence type="predicted"/>
<dbReference type="InterPro" id="IPR020839">
    <property type="entry name" value="SCD"/>
</dbReference>
<feature type="compositionally biased region" description="Acidic residues" evidence="1">
    <location>
        <begin position="552"/>
        <end position="563"/>
    </location>
</feature>
<dbReference type="InterPro" id="IPR011989">
    <property type="entry name" value="ARM-like"/>
</dbReference>
<evidence type="ECO:0000256" key="1">
    <source>
        <dbReference type="SAM" id="MobiDB-lite"/>
    </source>
</evidence>
<dbReference type="HOGENOM" id="CLU_003349_0_0_1"/>
<protein>
    <recommendedName>
        <fullName evidence="2">SCD domain-containing protein</fullName>
    </recommendedName>
</protein>
<dbReference type="PROSITE" id="PS51425">
    <property type="entry name" value="SCD"/>
    <property type="match status" value="1"/>
</dbReference>
<organism evidence="3 4">
    <name type="scientific">Sphaerobolus stellatus (strain SS14)</name>
    <dbReference type="NCBI Taxonomy" id="990650"/>
    <lineage>
        <taxon>Eukaryota</taxon>
        <taxon>Fungi</taxon>
        <taxon>Dikarya</taxon>
        <taxon>Basidiomycota</taxon>
        <taxon>Agaricomycotina</taxon>
        <taxon>Agaricomycetes</taxon>
        <taxon>Phallomycetidae</taxon>
        <taxon>Geastrales</taxon>
        <taxon>Sphaerobolaceae</taxon>
        <taxon>Sphaerobolus</taxon>
    </lineage>
</organism>
<dbReference type="Gene3D" id="1.25.10.10">
    <property type="entry name" value="Leucine-rich Repeat Variant"/>
    <property type="match status" value="1"/>
</dbReference>
<feature type="region of interest" description="Disordered" evidence="1">
    <location>
        <begin position="978"/>
        <end position="1031"/>
    </location>
</feature>
<feature type="compositionally biased region" description="Basic residues" evidence="1">
    <location>
        <begin position="1253"/>
        <end position="1262"/>
    </location>
</feature>
<name>A0A0C9VIE1_SPHS4</name>
<dbReference type="Pfam" id="PF08514">
    <property type="entry name" value="STAG"/>
    <property type="match status" value="1"/>
</dbReference>
<feature type="compositionally biased region" description="Basic and acidic residues" evidence="1">
    <location>
        <begin position="327"/>
        <end position="337"/>
    </location>
</feature>
<evidence type="ECO:0000259" key="2">
    <source>
        <dbReference type="PROSITE" id="PS51425"/>
    </source>
</evidence>
<feature type="compositionally biased region" description="Acidic residues" evidence="1">
    <location>
        <begin position="994"/>
        <end position="1004"/>
    </location>
</feature>
<dbReference type="GO" id="GO:0003682">
    <property type="term" value="F:chromatin binding"/>
    <property type="evidence" value="ECO:0007669"/>
    <property type="project" value="TreeGrafter"/>
</dbReference>
<dbReference type="PANTHER" id="PTHR11199">
    <property type="entry name" value="STROMAL ANTIGEN"/>
    <property type="match status" value="1"/>
</dbReference>
<dbReference type="GO" id="GO:0007062">
    <property type="term" value="P:sister chromatid cohesion"/>
    <property type="evidence" value="ECO:0007669"/>
    <property type="project" value="UniProtKB-ARBA"/>
</dbReference>
<dbReference type="Proteomes" id="UP000054279">
    <property type="component" value="Unassembled WGS sequence"/>
</dbReference>
<evidence type="ECO:0000313" key="3">
    <source>
        <dbReference type="EMBL" id="KIJ37056.1"/>
    </source>
</evidence>
<dbReference type="InterPro" id="IPR013721">
    <property type="entry name" value="STAG"/>
</dbReference>